<protein>
    <submittedName>
        <fullName evidence="1">Uncharacterized protein</fullName>
    </submittedName>
</protein>
<evidence type="ECO:0000313" key="1">
    <source>
        <dbReference type="EMBL" id="GIY76965.1"/>
    </source>
</evidence>
<dbReference type="AlphaFoldDB" id="A0AAV4W6B3"/>
<reference evidence="1 2" key="1">
    <citation type="submission" date="2021-06" db="EMBL/GenBank/DDBJ databases">
        <title>Caerostris darwini draft genome.</title>
        <authorList>
            <person name="Kono N."/>
            <person name="Arakawa K."/>
        </authorList>
    </citation>
    <scope>NUCLEOTIDE SEQUENCE [LARGE SCALE GENOMIC DNA]</scope>
</reference>
<dbReference type="EMBL" id="BPLQ01014064">
    <property type="protein sequence ID" value="GIY76965.1"/>
    <property type="molecule type" value="Genomic_DNA"/>
</dbReference>
<sequence length="100" mass="11859">MGAPRMKKLSHFTLHRKKCIKNNFLAIKKEQATGRKSLRERERKRVRESECMGVVMKKSKFMLRTIEERAEGKRGKIEFRAEIDDWGRPEWQSGPSPTRK</sequence>
<dbReference type="Proteomes" id="UP001054837">
    <property type="component" value="Unassembled WGS sequence"/>
</dbReference>
<keyword evidence="2" id="KW-1185">Reference proteome</keyword>
<comment type="caution">
    <text evidence="1">The sequence shown here is derived from an EMBL/GenBank/DDBJ whole genome shotgun (WGS) entry which is preliminary data.</text>
</comment>
<proteinExistence type="predicted"/>
<gene>
    <name evidence="1" type="ORF">CDAR_265281</name>
</gene>
<accession>A0AAV4W6B3</accession>
<evidence type="ECO:0000313" key="2">
    <source>
        <dbReference type="Proteomes" id="UP001054837"/>
    </source>
</evidence>
<name>A0AAV4W6B3_9ARAC</name>
<organism evidence="1 2">
    <name type="scientific">Caerostris darwini</name>
    <dbReference type="NCBI Taxonomy" id="1538125"/>
    <lineage>
        <taxon>Eukaryota</taxon>
        <taxon>Metazoa</taxon>
        <taxon>Ecdysozoa</taxon>
        <taxon>Arthropoda</taxon>
        <taxon>Chelicerata</taxon>
        <taxon>Arachnida</taxon>
        <taxon>Araneae</taxon>
        <taxon>Araneomorphae</taxon>
        <taxon>Entelegynae</taxon>
        <taxon>Araneoidea</taxon>
        <taxon>Araneidae</taxon>
        <taxon>Caerostris</taxon>
    </lineage>
</organism>